<evidence type="ECO:0000256" key="2">
    <source>
        <dbReference type="SAM" id="SignalP"/>
    </source>
</evidence>
<dbReference type="EMBL" id="BTSX01000005">
    <property type="protein sequence ID" value="GMS98085.1"/>
    <property type="molecule type" value="Genomic_DNA"/>
</dbReference>
<evidence type="ECO:0008006" key="5">
    <source>
        <dbReference type="Google" id="ProtNLM"/>
    </source>
</evidence>
<feature type="non-terminal residue" evidence="3">
    <location>
        <position position="1"/>
    </location>
</feature>
<comment type="caution">
    <text evidence="3">The sequence shown here is derived from an EMBL/GenBank/DDBJ whole genome shotgun (WGS) entry which is preliminary data.</text>
</comment>
<evidence type="ECO:0000256" key="1">
    <source>
        <dbReference type="ARBA" id="ARBA00023157"/>
    </source>
</evidence>
<dbReference type="InterPro" id="IPR016186">
    <property type="entry name" value="C-type_lectin-like/link_sf"/>
</dbReference>
<name>A0AAV5TUY6_9BILA</name>
<dbReference type="InterPro" id="IPR050976">
    <property type="entry name" value="Snaclec"/>
</dbReference>
<keyword evidence="2" id="KW-0732">Signal</keyword>
<reference evidence="3" key="1">
    <citation type="submission" date="2023-10" db="EMBL/GenBank/DDBJ databases">
        <title>Genome assembly of Pristionchus species.</title>
        <authorList>
            <person name="Yoshida K."/>
            <person name="Sommer R.J."/>
        </authorList>
    </citation>
    <scope>NUCLEOTIDE SEQUENCE</scope>
    <source>
        <strain evidence="3">RS0144</strain>
    </source>
</reference>
<accession>A0AAV5TUY6</accession>
<keyword evidence="4" id="KW-1185">Reference proteome</keyword>
<evidence type="ECO:0000313" key="4">
    <source>
        <dbReference type="Proteomes" id="UP001432027"/>
    </source>
</evidence>
<dbReference type="PANTHER" id="PTHR22991">
    <property type="entry name" value="PROTEIN CBG13490"/>
    <property type="match status" value="1"/>
</dbReference>
<dbReference type="Proteomes" id="UP001432027">
    <property type="component" value="Unassembled WGS sequence"/>
</dbReference>
<dbReference type="AlphaFoldDB" id="A0AAV5TUY6"/>
<organism evidence="3 4">
    <name type="scientific">Pristionchus entomophagus</name>
    <dbReference type="NCBI Taxonomy" id="358040"/>
    <lineage>
        <taxon>Eukaryota</taxon>
        <taxon>Metazoa</taxon>
        <taxon>Ecdysozoa</taxon>
        <taxon>Nematoda</taxon>
        <taxon>Chromadorea</taxon>
        <taxon>Rhabditida</taxon>
        <taxon>Rhabditina</taxon>
        <taxon>Diplogasteromorpha</taxon>
        <taxon>Diplogasteroidea</taxon>
        <taxon>Neodiplogasteridae</taxon>
        <taxon>Pristionchus</taxon>
    </lineage>
</organism>
<proteinExistence type="predicted"/>
<sequence length="305" mass="33898">FTRSGNADSSLHCTYLYISLIALMPVAVSVDGGKDKEAIDTILPWAHSECEKDSAHLPIIKSLEVDFPCLKMKASTRSRTRSKNSNAKIFFLLDLVCNYSTRRLEWADGTPNYILSGIYDIPPIDCVSEHKTAISDTKHDEWLIVLTTNIDYQFTVLCVTDDYDVTTSKPTTATTTSITTVKTTVKPTTAIMPTAMNTVQPTENPTETCGDYSMMTTSEDAKKPCFKVITDRLSWHLAQSKCAADFGSLITINSAEENKYFWRTAISTNMLYGIHIVHISPRATLVFGHGAMVKFRLTETSMTTS</sequence>
<evidence type="ECO:0000313" key="3">
    <source>
        <dbReference type="EMBL" id="GMS98085.1"/>
    </source>
</evidence>
<dbReference type="SUPFAM" id="SSF56436">
    <property type="entry name" value="C-type lectin-like"/>
    <property type="match status" value="1"/>
</dbReference>
<feature type="signal peptide" evidence="2">
    <location>
        <begin position="1"/>
        <end position="29"/>
    </location>
</feature>
<dbReference type="CDD" id="cd00037">
    <property type="entry name" value="CLECT"/>
    <property type="match status" value="1"/>
</dbReference>
<feature type="chain" id="PRO_5043461914" description="C-type lectin domain-containing protein" evidence="2">
    <location>
        <begin position="30"/>
        <end position="305"/>
    </location>
</feature>
<gene>
    <name evidence="3" type="ORF">PENTCL1PPCAC_20260</name>
</gene>
<dbReference type="InterPro" id="IPR016187">
    <property type="entry name" value="CTDL_fold"/>
</dbReference>
<dbReference type="Gene3D" id="3.10.100.10">
    <property type="entry name" value="Mannose-Binding Protein A, subunit A"/>
    <property type="match status" value="1"/>
</dbReference>
<protein>
    <recommendedName>
        <fullName evidence="5">C-type lectin domain-containing protein</fullName>
    </recommendedName>
</protein>
<dbReference type="PANTHER" id="PTHR22991:SF40">
    <property type="entry name" value="PROTEIN CBG13490"/>
    <property type="match status" value="1"/>
</dbReference>
<keyword evidence="1" id="KW-1015">Disulfide bond</keyword>